<organism evidence="2 3">
    <name type="scientific">Tissierella carlieri</name>
    <dbReference type="NCBI Taxonomy" id="689904"/>
    <lineage>
        <taxon>Bacteria</taxon>
        <taxon>Bacillati</taxon>
        <taxon>Bacillota</taxon>
        <taxon>Tissierellia</taxon>
        <taxon>Tissierellales</taxon>
        <taxon>Tissierellaceae</taxon>
        <taxon>Tissierella</taxon>
    </lineage>
</organism>
<name>A0ABT1SCD8_9FIRM</name>
<comment type="caution">
    <text evidence="2">The sequence shown here is derived from an EMBL/GenBank/DDBJ whole genome shotgun (WGS) entry which is preliminary data.</text>
</comment>
<proteinExistence type="predicted"/>
<reference evidence="2 3" key="1">
    <citation type="submission" date="2022-06" db="EMBL/GenBank/DDBJ databases">
        <title>Isolation of gut microbiota from human fecal samples.</title>
        <authorList>
            <person name="Pamer E.G."/>
            <person name="Barat B."/>
            <person name="Waligurski E."/>
            <person name="Medina S."/>
            <person name="Paddock L."/>
            <person name="Mostad J."/>
        </authorList>
    </citation>
    <scope>NUCLEOTIDE SEQUENCE [LARGE SCALE GENOMIC DNA]</scope>
    <source>
        <strain evidence="2 3">DFI.7.95</strain>
    </source>
</reference>
<feature type="transmembrane region" description="Helical" evidence="1">
    <location>
        <begin position="45"/>
        <end position="66"/>
    </location>
</feature>
<dbReference type="RefSeq" id="WP_256311959.1">
    <property type="nucleotide sequence ID" value="NZ_JANGAC010000010.1"/>
</dbReference>
<dbReference type="Proteomes" id="UP001524478">
    <property type="component" value="Unassembled WGS sequence"/>
</dbReference>
<gene>
    <name evidence="2" type="ORF">NE686_13650</name>
</gene>
<evidence type="ECO:0000256" key="1">
    <source>
        <dbReference type="SAM" id="Phobius"/>
    </source>
</evidence>
<sequence>MNFEFWIEAEKFLYDSFFFHLIILGLVLIFIVHRLTFIGYNNSKASNIIFSIVIIFFIIFGINTIANFNKYKVLYSYNRYINYGVRNNKKTIFTYHYPGHWETNIYSKLYLVDNFRKAGIYEEEIVTEDVEFLGRDEDNFYFQDKDQIIYRKLGDYLEIVDDISKPIKEGVKFHLTDSRFKDIGFKEKSPYTYLLSYKIPKSESDKEFENPENLQILLEKETTSAWLNPLASNTPSINEENK</sequence>
<keyword evidence="1" id="KW-0472">Membrane</keyword>
<accession>A0ABT1SCD8</accession>
<keyword evidence="3" id="KW-1185">Reference proteome</keyword>
<dbReference type="EMBL" id="JANGAC010000010">
    <property type="protein sequence ID" value="MCQ4924141.1"/>
    <property type="molecule type" value="Genomic_DNA"/>
</dbReference>
<keyword evidence="1" id="KW-1133">Transmembrane helix</keyword>
<protein>
    <submittedName>
        <fullName evidence="2">Uncharacterized protein</fullName>
    </submittedName>
</protein>
<evidence type="ECO:0000313" key="2">
    <source>
        <dbReference type="EMBL" id="MCQ4924141.1"/>
    </source>
</evidence>
<keyword evidence="1" id="KW-0812">Transmembrane</keyword>
<evidence type="ECO:0000313" key="3">
    <source>
        <dbReference type="Proteomes" id="UP001524478"/>
    </source>
</evidence>
<feature type="transmembrane region" description="Helical" evidence="1">
    <location>
        <begin position="12"/>
        <end position="33"/>
    </location>
</feature>